<reference evidence="2 3" key="1">
    <citation type="submission" date="2019-03" db="EMBL/GenBank/DDBJ databases">
        <title>Metabolic potential of uncultured bacteria and archaea associated with petroleum seepage in deep-sea sediments.</title>
        <authorList>
            <person name="Dong X."/>
            <person name="Hubert C."/>
        </authorList>
    </citation>
    <scope>NUCLEOTIDE SEQUENCE [LARGE SCALE GENOMIC DNA]</scope>
    <source>
        <strain evidence="2">E44_bin18</strain>
    </source>
</reference>
<comment type="caution">
    <text evidence="2">The sequence shown here is derived from an EMBL/GenBank/DDBJ whole genome shotgun (WGS) entry which is preliminary data.</text>
</comment>
<keyword evidence="1" id="KW-0472">Membrane</keyword>
<accession>A0A523UTG9</accession>
<dbReference type="Gene3D" id="1.25.40.10">
    <property type="entry name" value="Tetratricopeptide repeat domain"/>
    <property type="match status" value="1"/>
</dbReference>
<keyword evidence="1" id="KW-1133">Transmembrane helix</keyword>
<proteinExistence type="predicted"/>
<dbReference type="AlphaFoldDB" id="A0A523UTG9"/>
<name>A0A523UTG9_UNCT6</name>
<evidence type="ECO:0000313" key="2">
    <source>
        <dbReference type="EMBL" id="TET45830.1"/>
    </source>
</evidence>
<evidence type="ECO:0008006" key="4">
    <source>
        <dbReference type="Google" id="ProtNLM"/>
    </source>
</evidence>
<feature type="transmembrane region" description="Helical" evidence="1">
    <location>
        <begin position="157"/>
        <end position="179"/>
    </location>
</feature>
<sequence>MSETRHFSRRVLGVLFIIFSMYPLAFLRKALTYYDKDGLPMLWVGARCTNLFFRALLRELPMLTVLVVLWGACVYLIMGIGILRRRHWTRYLALILLIDVLASVLWNHWVLCVTMPYLSYTAASLPLIAAALFFLIKTRTRAEPGSAPKRVGLAPRLLVGLSILLVVLKLLPAPLFMWIMKTENQDTLSWVNRRPQKTVYESKDYEHIDAGYKRKEVFGYSICLPENLTLLSAGLAHRSTALIVRLRGTDSEGREIGYWLTSQTRWESVFRWASYYYLFSSNSYACEKALSYPSWRPLHLWLKTSLSDEIDWGFDRIEDARSPEWRGFLRTYPRRSWIGSRVKSSLYDFGNESSAEVTIVFEDESATTTLAAHILSSVRFDVSHISAEEHFLRAKTAQAKGELGYAAIDLVNAMYVAPENPEYAYCLADMLMGMLDKDKDPLGSGLRLGDAEGLLRRAIRLDPAYEEALELEGRVKKIYGDE</sequence>
<organism evidence="2 3">
    <name type="scientific">candidate division TA06 bacterium</name>
    <dbReference type="NCBI Taxonomy" id="2250710"/>
    <lineage>
        <taxon>Bacteria</taxon>
        <taxon>Bacteria division TA06</taxon>
    </lineage>
</organism>
<keyword evidence="1" id="KW-0812">Transmembrane</keyword>
<dbReference type="EMBL" id="SOJN01000075">
    <property type="protein sequence ID" value="TET45830.1"/>
    <property type="molecule type" value="Genomic_DNA"/>
</dbReference>
<feature type="transmembrane region" description="Helical" evidence="1">
    <location>
        <begin position="91"/>
        <end position="111"/>
    </location>
</feature>
<feature type="transmembrane region" description="Helical" evidence="1">
    <location>
        <begin position="117"/>
        <end position="136"/>
    </location>
</feature>
<feature type="transmembrane region" description="Helical" evidence="1">
    <location>
        <begin position="12"/>
        <end position="31"/>
    </location>
</feature>
<dbReference type="InterPro" id="IPR011990">
    <property type="entry name" value="TPR-like_helical_dom_sf"/>
</dbReference>
<evidence type="ECO:0000313" key="3">
    <source>
        <dbReference type="Proteomes" id="UP000315525"/>
    </source>
</evidence>
<evidence type="ECO:0000256" key="1">
    <source>
        <dbReference type="SAM" id="Phobius"/>
    </source>
</evidence>
<feature type="transmembrane region" description="Helical" evidence="1">
    <location>
        <begin position="60"/>
        <end position="84"/>
    </location>
</feature>
<protein>
    <recommendedName>
        <fullName evidence="4">Tetratricopeptide repeat protein</fullName>
    </recommendedName>
</protein>
<dbReference type="Proteomes" id="UP000315525">
    <property type="component" value="Unassembled WGS sequence"/>
</dbReference>
<gene>
    <name evidence="2" type="ORF">E3J62_06585</name>
</gene>